<evidence type="ECO:0000313" key="1">
    <source>
        <dbReference type="EMBL" id="AIW17682.1"/>
    </source>
</evidence>
<evidence type="ECO:0000313" key="2">
    <source>
        <dbReference type="EMBL" id="KJY68183.1"/>
    </source>
</evidence>
<accession>A0A097QPL5</accession>
<dbReference type="EMBL" id="JXXR01000023">
    <property type="protein sequence ID" value="KJY68183.1"/>
    <property type="molecule type" value="Genomic_DNA"/>
</dbReference>
<dbReference type="EMBL" id="VTXP01000024">
    <property type="protein sequence ID" value="NOJ26013.1"/>
    <property type="molecule type" value="Genomic_DNA"/>
</dbReference>
<dbReference type="STRING" id="190893.BA953_09925"/>
<dbReference type="GeneID" id="93940620"/>
<evidence type="ECO:0000313" key="5">
    <source>
        <dbReference type="Proteomes" id="UP000576645"/>
    </source>
</evidence>
<dbReference type="RefSeq" id="WP_019274060.1">
    <property type="nucleotide sequence ID" value="NZ_CP009264.1"/>
</dbReference>
<dbReference type="Pfam" id="PF10678">
    <property type="entry name" value="DUF2492"/>
    <property type="match status" value="1"/>
</dbReference>
<dbReference type="AlphaFoldDB" id="A0A097QPL5"/>
<sequence length="78" mass="8981">MSNEIHAHNVLNLLHDRPMTMQELREVACAEFGDDAKFHTCKLDGLDLDALMAFFIEREKIVDVKGKWALNLERVCSH</sequence>
<dbReference type="EMBL" id="CP009617">
    <property type="protein sequence ID" value="AIW17682.1"/>
    <property type="molecule type" value="Genomic_DNA"/>
</dbReference>
<gene>
    <name evidence="3" type="ORF">F0238_25180</name>
    <name evidence="1" type="ORF">IX92_00835</name>
    <name evidence="2" type="ORF">TW71_20885</name>
</gene>
<organism evidence="2">
    <name type="scientific">Vibrio coralliilyticus</name>
    <dbReference type="NCBI Taxonomy" id="190893"/>
    <lineage>
        <taxon>Bacteria</taxon>
        <taxon>Pseudomonadati</taxon>
        <taxon>Pseudomonadota</taxon>
        <taxon>Gammaproteobacteria</taxon>
        <taxon>Vibrionales</taxon>
        <taxon>Vibrionaceae</taxon>
        <taxon>Vibrio</taxon>
    </lineage>
</organism>
<evidence type="ECO:0000313" key="3">
    <source>
        <dbReference type="EMBL" id="NOJ26013.1"/>
    </source>
</evidence>
<dbReference type="Proteomes" id="UP000030081">
    <property type="component" value="Chromosome 1"/>
</dbReference>
<dbReference type="KEGG" id="vcy:IX92_00835"/>
<reference evidence="3 5" key="3">
    <citation type="submission" date="2019-09" db="EMBL/GenBank/DDBJ databases">
        <title>Draft genome sequencing and comparative genomics of hatchery-associated Vibrios.</title>
        <authorList>
            <person name="Kehlet-Delgado H."/>
            <person name="Mueller R.S."/>
        </authorList>
    </citation>
    <scope>NUCLEOTIDE SEQUENCE [LARGE SCALE GENOMIC DNA]</scope>
    <source>
        <strain evidence="3 5">09-121-3</strain>
    </source>
</reference>
<dbReference type="InterPro" id="IPR019620">
    <property type="entry name" value="Metal-bd_prot_put"/>
</dbReference>
<dbReference type="KEGG" id="vct:JV59_40095"/>
<reference evidence="2" key="2">
    <citation type="journal article" date="2015" name="BMC Genomics">
        <title>Genome mining reveals unlocked bioactive potential of marine Gram-negative bacteria.</title>
        <authorList>
            <person name="Machado H."/>
            <person name="Sonnenschein E.C."/>
            <person name="Melchiorsen J."/>
            <person name="Gram L."/>
        </authorList>
    </citation>
    <scope>NUCLEOTIDE SEQUENCE</scope>
    <source>
        <strain evidence="2">S2052</strain>
    </source>
</reference>
<reference evidence="1 4" key="1">
    <citation type="submission" date="2014-10" db="EMBL/GenBank/DDBJ databases">
        <title>The Complete Genome Sequence for the Shellfish Pathogen Vibrio coralliilyticus RE98 Isolated from a Shellfish Hatchery.</title>
        <authorList>
            <person name="Richards G.P."/>
            <person name="Bono J.L."/>
            <person name="Watson M.A."/>
            <person name="Needleman D.S."/>
        </authorList>
    </citation>
    <scope>NUCLEOTIDE SEQUENCE [LARGE SCALE GENOMIC DNA]</scope>
    <source>
        <strain evidence="1 4">RE98</strain>
    </source>
</reference>
<keyword evidence="4" id="KW-1185">Reference proteome</keyword>
<proteinExistence type="predicted"/>
<protein>
    <submittedName>
        <fullName evidence="3">DUF2492 family protein</fullName>
    </submittedName>
</protein>
<dbReference type="NCBIfam" id="TIGR03853">
    <property type="entry name" value="matur_matur"/>
    <property type="match status" value="1"/>
</dbReference>
<dbReference type="OrthoDB" id="285410at2"/>
<dbReference type="Proteomes" id="UP000576645">
    <property type="component" value="Unassembled WGS sequence"/>
</dbReference>
<evidence type="ECO:0000313" key="4">
    <source>
        <dbReference type="Proteomes" id="UP000030081"/>
    </source>
</evidence>
<name>A0A097QPL5_9VIBR</name>